<feature type="compositionally biased region" description="Acidic residues" evidence="1">
    <location>
        <begin position="9"/>
        <end position="20"/>
    </location>
</feature>
<comment type="caution">
    <text evidence="2">The sequence shown here is derived from an EMBL/GenBank/DDBJ whole genome shotgun (WGS) entry which is preliminary data.</text>
</comment>
<feature type="region of interest" description="Disordered" evidence="1">
    <location>
        <begin position="1"/>
        <end position="20"/>
    </location>
</feature>
<accession>A0ABQ9ZWH3</accession>
<name>A0ABQ9ZWH3_9CRUS</name>
<gene>
    <name evidence="2" type="ORF">OUZ56_032214</name>
</gene>
<reference evidence="2 3" key="1">
    <citation type="journal article" date="2023" name="Nucleic Acids Res.">
        <title>The hologenome of Daphnia magna reveals possible DNA methylation and microbiome-mediated evolution of the host genome.</title>
        <authorList>
            <person name="Chaturvedi A."/>
            <person name="Li X."/>
            <person name="Dhandapani V."/>
            <person name="Marshall H."/>
            <person name="Kissane S."/>
            <person name="Cuenca-Cambronero M."/>
            <person name="Asole G."/>
            <person name="Calvet F."/>
            <person name="Ruiz-Romero M."/>
            <person name="Marangio P."/>
            <person name="Guigo R."/>
            <person name="Rago D."/>
            <person name="Mirbahai L."/>
            <person name="Eastwood N."/>
            <person name="Colbourne J.K."/>
            <person name="Zhou J."/>
            <person name="Mallon E."/>
            <person name="Orsini L."/>
        </authorList>
    </citation>
    <scope>NUCLEOTIDE SEQUENCE [LARGE SCALE GENOMIC DNA]</scope>
    <source>
        <strain evidence="2">LRV0_1</strain>
    </source>
</reference>
<dbReference type="Proteomes" id="UP001234178">
    <property type="component" value="Unassembled WGS sequence"/>
</dbReference>
<evidence type="ECO:0000313" key="2">
    <source>
        <dbReference type="EMBL" id="KAK4017267.1"/>
    </source>
</evidence>
<evidence type="ECO:0000256" key="1">
    <source>
        <dbReference type="SAM" id="MobiDB-lite"/>
    </source>
</evidence>
<protein>
    <submittedName>
        <fullName evidence="2">Uncharacterized protein</fullName>
    </submittedName>
</protein>
<dbReference type="EMBL" id="JAOYFB010000005">
    <property type="protein sequence ID" value="KAK4017267.1"/>
    <property type="molecule type" value="Genomic_DNA"/>
</dbReference>
<organism evidence="2 3">
    <name type="scientific">Daphnia magna</name>
    <dbReference type="NCBI Taxonomy" id="35525"/>
    <lineage>
        <taxon>Eukaryota</taxon>
        <taxon>Metazoa</taxon>
        <taxon>Ecdysozoa</taxon>
        <taxon>Arthropoda</taxon>
        <taxon>Crustacea</taxon>
        <taxon>Branchiopoda</taxon>
        <taxon>Diplostraca</taxon>
        <taxon>Cladocera</taxon>
        <taxon>Anomopoda</taxon>
        <taxon>Daphniidae</taxon>
        <taxon>Daphnia</taxon>
    </lineage>
</organism>
<evidence type="ECO:0000313" key="3">
    <source>
        <dbReference type="Proteomes" id="UP001234178"/>
    </source>
</evidence>
<sequence>MTDQQRDPEVEELPASDEESGNSMLNYLKFRKIARTRFTKLQPLSRGTWIKRGRSRRYSHHTNYVNKLQPTGEEATKMEKWATELDATYRKWTKFIDQYIREAVDSEPYDEPFENQIADTSTEGIEARLRSNQRRLAVELEDSQLRESRRVEDIRRRH</sequence>
<keyword evidence="3" id="KW-1185">Reference proteome</keyword>
<proteinExistence type="predicted"/>